<sequence>MAPLSLKIVLDNGAVTKTLMFETTDKVEHVHQIVREKITTIDHNKDYGFFLTSADDETSGCWLESDRTLEYYMLRDGDSLYYLPKMRNLRLRMLDGSVKTIQVDESKCIGDLISHVCTRIGIPDNEEYGFCREECDLPDESKPMTGTLTLKKKTIQREKDALLEQLSKKLKTDDNVEWLDQHKTLRECRVEPDETLLFKRRLFYSDRNVDARDPVQLNLLYVQTRDAILDGRQIVTEDKAAEFAGIQCQVQYGDFQEDKHKPGFIENLREFLPEQYASSWGIEKKIIKEHRKHHGVSHLEAKHLYTKTARELPTYGVTFFLVKEKQKGKKKLIPRLIGINSESILRLDEATKEILQVWPLTQVKSYRAGVEFFTLNFGDYSDKEYSVKTNEAFRIRDILQGYIDIIRKRLAAPYNVQYSEGEAICEDTVESSRGTYTQNVVAIKPTITTFVGPSQIISAEQGHQYQEGTTIITAHKLITTSKGEWTQLPMRKDQSSNAPHDLGKKLNHLNSEAVRTVVLLSDPTQKNLQEVCKIIDGFEDDLPSLLKGVNETASNLKEDESKKLLEELDELCNYINTLASTRKSDLGNPDNLMTAQDSAKKIADLSTQMFFSLDPKTKRRSQLLRRSRNSFILDEKTEASLRRASFITATDNACQAVENAKAEITEDYNGPPLSEEELKRLDCKTVDRMGKLNAAIALLLNAHADPNNIDYEMAMNSMKTINELMPDFIKDSKPLMCTRDENAKRKLRGQIIQLLDGTKNMCMLTGSNDVYKMYNEGNSYADVAKKLIFTFKRSDQQKPKSHDLDQENQILAQAKVIGEKVSLLLKEAEELNDLERNDPHSEELDAAGAKCVDATQGFLACAKLTAPSIQEPHCQSALTAATENLSSSTKNLAFAFKPLVDKPGRHGFSKQLADRVFDLEKALDKLKDIYAHLNAERNIPEEEESNLQREERLKFIMSSSDAKNVLNDAEKELQDILQTLTEPSTRPARKNPDTRRLLSQNMAQLNAAIASLIQATSDANNPDYDTAGIAVNTICQLTPTIINDTKALRGHVDDNSWQEIAESLKEMLEATRGICTNVENCDIEELNKAGSKLANSSRKLTFVISPRRNAKKEDEIQDLSKSAVDQTAQLLTHVNQLAKKIGGEEGSKLDTAGVRVVDAAQQLLKTAEITAPSIEEARCQSTLLSAIDRLSDRARKVEQTWKPVVETLEYRPYGEELNHCLKQLNSTLDKLRKACQAKGDLGSKVQQEEQNDFIVTSAAAKNDLKDADKHLQELFKMEPNTRTASKNPDARRLLAQKMAQLNAAIASLAQATSDADSPDYKTAGAAVKNICQLTPMIIKDTKELQGNVDGNSWKEITESLKEILEATRGICGSAEDCNVEELNEAASKIANSSGKLTFIINPRRNAKKQNEVKQLSESAVDQTAQLLAHVDQLAKNIGGEDGAKLDTAGVKVVDAAQQLLKTAEITVPSIEDARCQSALLSAINRLSDRARKVEQTWKPLVENPKHRPHGEQLNNCLKQLNATLEKLKKACQSKGDEESKQQKIERDNFIVTSAAAKSDLKNADKDLQDLIKTGPSARTASKNPDARRLLSQKMAQLNAAIASLAQATSDADSPDYKTAGVAVKNICQLTPMIIKDTKELQGNIDGNSWKEITESLKDILEATRGICGSAEDCNFEELNEAASKIANSSGKLTFIINPRRNAKKQNEVKQLSESAVDQTAQLLAHVDQLAKKIRGEEATKLDTAGVKVIDSAQQLLKTAEITAPSIEDARCQSALLSAIDRLSDRARKVEQTWKPLVENPKHRPHGEQLNNCLKQLNATLEKLKQACQSKGEDESEQQKIVRQNFIVASAAAKSDLKDADKDLKELIKTGPSTKTASKNPDARRLLSQKMAQLNAAIASLAQATSDADAPDYNSAGKAIKNICQLTPKIINDTKALQGNVDGNSWKEITESLKEILEATRGICGSAEDCNIDELNEAASKIANSSGKLTFIINPRRDVKKQEEVKQLSKSAVDQTAQLLAHVDNLAKKIGGEEGSKLDTAGVKVVDAAQQLLKTAEITAPSIEDTHCQSALLYAIYRLGDCAKTAEQIWRPIVQNPEHQEAGEELKHNLKQCNSTLDKLKELCQAKDQEKHDIGNRGTEIGEDKERHRIQFVKNLKGAKDAMANAVKEIKVAVSDLDLNTPQKHKNPVSKSLLAQKLANLNASIASMLQATSDRDNQDYEKAGKAINTISDLTTDIIKDAKTLQGNVNDKSWKLIMDNLKSIVETTSDICDKADDQEELEKSALELAISVNKMSNLINPRNNVKKENKILGLSREAAEQLSLLLSNVYQLEEGIDGDDGEKLDKVGVKVVNSVQIMLKTAEITSPTISNTECQQALLSSVDQVSRLADDLKTTWNPYVQVPKHRQIGHQLEDNLKIVQAILDKLRTAVQKSEEDSKPHLLSDLSDAKNKIKDAEKLFSEGKMYEQRALQTKTKNADKVEKPVLEQRLQLSQKLAQLNEAVALLLQAMLDRQNPDYKTAEKTISIISNLTPEIVQETIGIHGNMDDNSREVLFKEAKKLCNASQDICTSVENNDLGELNKAATNYAHSSGKLRFIVSPRSYPNKEKKILDLTRSVCERTSLMLSRVSRLACDIDEKQGNDLNESGAKVADSAHVLLSTAQVTAPSICDHNCQLALISSADTLSDVAQDLGKIWKPLVQHPKNKAFEEQLTRDLNLLNNELDVLKKICQDNTDFNEPLDMTQQQTISKPNEERGPKADSNMQNIDNLLEDIYNNSKNVKKPEEPIVIEDTPLRQLASKIMESAKIKAESSQYTEKERKRFAELANKLADAINKLDVTNSRCRDTPFGSKEKNERALQLENAILNLQLLCIQSRQKDGETSNIVDLTEFVDDVTSAVADLQKTTKEIKGESKKEAISEVITKCQKMQENANQLLEAQNTNTDGNMFDDVLRIDQFAKDCGDNVQEINNIIRTIGDEKAKNNVLNKLLLLEEKCNLLRFAAKSSISNAESATLEESLRNLEDTEKKIEIILKPTEEINKEQNVKGEVNKQSIEAAQSSLASVIAASDENKLPKALARYAVQMKSLNQPNNKTSKLKEHLDRLLDILKLQIAVKNRRVVTWQDMNDEEVYTTTEKVLQELDSYANDIGVNYKSPKETASSNEVEILKEADIKSLLAPNTSKVLGEPKELKIKLNQQIQKLNSMIGTIMLSLNKPESLARSLHTTSETSAQLSAIARGLKNQDPVQNKRIEEAAQEVNVATYHLMKTAKSASRAPTHPESRRRLLEASNLLNDSLHNIARAAIPADKMQRDCNELMSSLQLHQNFLTSDHPFCALSYPDCLAALQTQQDIINKLKSEQSMSRTECGTALRYVSSAICNSAEYASQSAYLLTLSKEDQKAAKLGLVDVPFVKKLTDSINETCIQIICNGADKETKDQTALNKQVHQLQEAVNNASTKMRVEDKNKLLNHSRELHEALKSLNEVLSQSLVEEEKTTARAMKVLDAVDKINTTIDNIPEPKTDKDLKATASSKEVLDNTRNLLNKTSMMIRKASLWREEVMTWVTFGSSDVIKAFESLVTCIREKGAEAGLIETIKSSEEPDAPVKSYIQTQLESAISWLRRPASKDNVKAEGVKGAESVVNMAEQMCEDLKGSEKEEMRQVIDETKKLLKDCTVKYNSDKAGLLTERLKELRKMLERGVVTRVVEDFLEEEPLADLENIVHKENDEKKRKFLLEKKLAELLAQLGRVKKTARFVADTGKAPRQKLLDTSDQVELLAPSLVKAAQQRINHPDDKAAIEHYQKLLAEYAESLSRIRELCDKAVDPIEFSQAAGETMQRIKEESSKDPNYSSRSPRVFIKLYKRVVDVGMNSDLVQKDPELKKTLAEIKSTVELKDWEAKRADSWKDITAEILRRTGQVESALGGENIFLKKPEHDQPIYAAAHTLHSAVRGWSARDNEIVAVAKRTAVLMARLSDYMNTGNKSELIFTSNSIVTASREVAELAKKLALECSDIRIRTNLLQVCDRIPTISGQLKMLTTVKSSSLGHQGSVEDQEAMNMLVGNAQNLMTSIQEVVKAAAGASVKIMSQRGCRLKWVQRTYY</sequence>
<feature type="domain" description="FERM" evidence="6">
    <location>
        <begin position="87"/>
        <end position="410"/>
    </location>
</feature>
<dbReference type="SUPFAM" id="SSF47031">
    <property type="entry name" value="Second domain of FERM"/>
    <property type="match status" value="1"/>
</dbReference>
<dbReference type="SMART" id="SM01244">
    <property type="entry name" value="IRS"/>
    <property type="match status" value="1"/>
</dbReference>
<dbReference type="GO" id="GO:0005737">
    <property type="term" value="C:cytoplasm"/>
    <property type="evidence" value="ECO:0007669"/>
    <property type="project" value="TreeGrafter"/>
</dbReference>
<dbReference type="Pfam" id="PF01044">
    <property type="entry name" value="Vinculin"/>
    <property type="match status" value="2"/>
</dbReference>
<gene>
    <name evidence="7" type="ORF">EEDITHA_LOCUS14041</name>
</gene>
<organism evidence="7 8">
    <name type="scientific">Euphydryas editha</name>
    <name type="common">Edith's checkerspot</name>
    <dbReference type="NCBI Taxonomy" id="104508"/>
    <lineage>
        <taxon>Eukaryota</taxon>
        <taxon>Metazoa</taxon>
        <taxon>Ecdysozoa</taxon>
        <taxon>Arthropoda</taxon>
        <taxon>Hexapoda</taxon>
        <taxon>Insecta</taxon>
        <taxon>Pterygota</taxon>
        <taxon>Neoptera</taxon>
        <taxon>Endopterygota</taxon>
        <taxon>Lepidoptera</taxon>
        <taxon>Glossata</taxon>
        <taxon>Ditrysia</taxon>
        <taxon>Papilionoidea</taxon>
        <taxon>Nymphalidae</taxon>
        <taxon>Nymphalinae</taxon>
        <taxon>Euphydryas</taxon>
    </lineage>
</organism>
<evidence type="ECO:0000256" key="2">
    <source>
        <dbReference type="ARBA" id="ARBA00008376"/>
    </source>
</evidence>
<dbReference type="PROSITE" id="PS50057">
    <property type="entry name" value="FERM_3"/>
    <property type="match status" value="1"/>
</dbReference>
<dbReference type="InterPro" id="IPR014352">
    <property type="entry name" value="FERM/acyl-CoA-bd_prot_sf"/>
</dbReference>
<evidence type="ECO:0000256" key="1">
    <source>
        <dbReference type="ARBA" id="ARBA00004245"/>
    </source>
</evidence>
<dbReference type="InterPro" id="IPR011993">
    <property type="entry name" value="PH-like_dom_sf"/>
</dbReference>
<dbReference type="InterPro" id="IPR035963">
    <property type="entry name" value="FERM_2"/>
</dbReference>
<name>A0AAU9ULW1_EUPED</name>
<dbReference type="Gene3D" id="3.10.20.90">
    <property type="entry name" value="Phosphatidylinositol 3-kinase Catalytic Subunit, Chain A, domain 1"/>
    <property type="match status" value="2"/>
</dbReference>
<keyword evidence="8" id="KW-1185">Reference proteome</keyword>
<dbReference type="GO" id="GO:0030182">
    <property type="term" value="P:neuron differentiation"/>
    <property type="evidence" value="ECO:0007669"/>
    <property type="project" value="UniProtKB-ARBA"/>
</dbReference>
<dbReference type="CDD" id="cd17090">
    <property type="entry name" value="FERM_F1_TLN"/>
    <property type="match status" value="1"/>
</dbReference>
<dbReference type="PANTHER" id="PTHR19981:SF1">
    <property type="entry name" value="RHEA, ISOFORM B"/>
    <property type="match status" value="1"/>
</dbReference>
<dbReference type="GO" id="GO:0005886">
    <property type="term" value="C:plasma membrane"/>
    <property type="evidence" value="ECO:0007669"/>
    <property type="project" value="TreeGrafter"/>
</dbReference>
<proteinExistence type="inferred from homology"/>
<feature type="coiled-coil region" evidence="5">
    <location>
        <begin position="1510"/>
        <end position="1607"/>
    </location>
</feature>
<dbReference type="Pfam" id="PF00373">
    <property type="entry name" value="FERM_M"/>
    <property type="match status" value="1"/>
</dbReference>
<keyword evidence="4" id="KW-0206">Cytoskeleton</keyword>
<dbReference type="SUPFAM" id="SSF109885">
    <property type="entry name" value="I/LWEQ domain"/>
    <property type="match status" value="1"/>
</dbReference>
<dbReference type="InterPro" id="IPR019749">
    <property type="entry name" value="Band_41_domain"/>
</dbReference>
<dbReference type="Gene3D" id="1.20.80.10">
    <property type="match status" value="1"/>
</dbReference>
<dbReference type="Gene3D" id="1.20.120.230">
    <property type="entry name" value="Alpha-catenin/vinculin-like"/>
    <property type="match status" value="9"/>
</dbReference>
<dbReference type="FunFam" id="2.30.29.30:FF:000028">
    <property type="entry name" value="Talin 2"/>
    <property type="match status" value="1"/>
</dbReference>
<dbReference type="InterPro" id="IPR036723">
    <property type="entry name" value="Alpha-catenin/vinculin-like_sf"/>
</dbReference>
<feature type="coiled-coil region" evidence="5">
    <location>
        <begin position="2102"/>
        <end position="2129"/>
    </location>
</feature>
<keyword evidence="3" id="KW-0963">Cytoplasm</keyword>
<dbReference type="FunFam" id="1.20.80.10:FF:000007">
    <property type="entry name" value="Talin 2"/>
    <property type="match status" value="1"/>
</dbReference>
<dbReference type="GO" id="GO:0098609">
    <property type="term" value="P:cell-cell adhesion"/>
    <property type="evidence" value="ECO:0007669"/>
    <property type="project" value="TreeGrafter"/>
</dbReference>
<dbReference type="InterPro" id="IPR032425">
    <property type="entry name" value="FERM_f0"/>
</dbReference>
<comment type="subcellular location">
    <subcellularLocation>
        <location evidence="1">Cytoplasm</location>
        <location evidence="1">Cytoskeleton</location>
    </subcellularLocation>
</comment>
<keyword evidence="5" id="KW-0175">Coiled coil</keyword>
<evidence type="ECO:0000256" key="5">
    <source>
        <dbReference type="SAM" id="Coils"/>
    </source>
</evidence>
<dbReference type="PANTHER" id="PTHR19981">
    <property type="entry name" value="TALIN"/>
    <property type="match status" value="1"/>
</dbReference>
<evidence type="ECO:0000313" key="7">
    <source>
        <dbReference type="EMBL" id="CAH2098988.1"/>
    </source>
</evidence>
<dbReference type="GO" id="GO:0009887">
    <property type="term" value="P:animal organ morphogenesis"/>
    <property type="evidence" value="ECO:0007669"/>
    <property type="project" value="UniProtKB-ARBA"/>
</dbReference>
<feature type="coiled-coil region" evidence="5">
    <location>
        <begin position="916"/>
        <end position="1015"/>
    </location>
</feature>
<dbReference type="Proteomes" id="UP001153954">
    <property type="component" value="Unassembled WGS sequence"/>
</dbReference>
<dbReference type="PRINTS" id="PR00806">
    <property type="entry name" value="VINCULIN"/>
</dbReference>
<dbReference type="SUPFAM" id="SSF109880">
    <property type="entry name" value="A middle domain of Talin 1"/>
    <property type="match status" value="2"/>
</dbReference>
<dbReference type="InterPro" id="IPR019748">
    <property type="entry name" value="FERM_central"/>
</dbReference>
<dbReference type="Gene3D" id="2.30.29.30">
    <property type="entry name" value="Pleckstrin-homology domain (PH domain)/Phosphotyrosine-binding domain (PTB)"/>
    <property type="match status" value="1"/>
</dbReference>
<feature type="coiled-coil region" evidence="5">
    <location>
        <begin position="1806"/>
        <end position="1903"/>
    </location>
</feature>
<dbReference type="GO" id="GO:0005856">
    <property type="term" value="C:cytoskeleton"/>
    <property type="evidence" value="ECO:0007669"/>
    <property type="project" value="UniProtKB-SubCell"/>
</dbReference>
<accession>A0AAU9ULW1</accession>
<dbReference type="GO" id="GO:0005925">
    <property type="term" value="C:focal adhesion"/>
    <property type="evidence" value="ECO:0007669"/>
    <property type="project" value="TreeGrafter"/>
</dbReference>
<protein>
    <recommendedName>
        <fullName evidence="6">FERM domain-containing protein</fullName>
    </recommendedName>
</protein>
<dbReference type="CDD" id="cd14473">
    <property type="entry name" value="FERM_B-lobe"/>
    <property type="match status" value="1"/>
</dbReference>
<dbReference type="GO" id="GO:0005178">
    <property type="term" value="F:integrin binding"/>
    <property type="evidence" value="ECO:0007669"/>
    <property type="project" value="TreeGrafter"/>
</dbReference>
<dbReference type="EMBL" id="CAKOGL010000021">
    <property type="protein sequence ID" value="CAH2098988.1"/>
    <property type="molecule type" value="Genomic_DNA"/>
</dbReference>
<dbReference type="Gene3D" id="1.20.120.810">
    <property type="entry name" value="Vinculin, Vh2 four-helix bundle"/>
    <property type="match status" value="1"/>
</dbReference>
<dbReference type="GO" id="GO:0030036">
    <property type="term" value="P:actin cytoskeleton organization"/>
    <property type="evidence" value="ECO:0007669"/>
    <property type="project" value="TreeGrafter"/>
</dbReference>
<dbReference type="InterPro" id="IPR000299">
    <property type="entry name" value="FERM_domain"/>
</dbReference>
<comment type="similarity">
    <text evidence="2">Belongs to the vinculin/alpha-catenin family.</text>
</comment>
<evidence type="ECO:0000256" key="3">
    <source>
        <dbReference type="ARBA" id="ARBA00022490"/>
    </source>
</evidence>
<dbReference type="CDD" id="cd10569">
    <property type="entry name" value="FERM_C_Talin"/>
    <property type="match status" value="1"/>
</dbReference>
<dbReference type="Pfam" id="PF16511">
    <property type="entry name" value="FERM_f0"/>
    <property type="match status" value="1"/>
</dbReference>
<dbReference type="Gene3D" id="1.20.1420.10">
    <property type="entry name" value="Talin, central domain"/>
    <property type="match status" value="2"/>
</dbReference>
<reference evidence="7" key="1">
    <citation type="submission" date="2022-03" db="EMBL/GenBank/DDBJ databases">
        <authorList>
            <person name="Tunstrom K."/>
        </authorList>
    </citation>
    <scope>NUCLEOTIDE SEQUENCE</scope>
</reference>
<dbReference type="InterPro" id="IPR036476">
    <property type="entry name" value="Talin_cent_sf"/>
</dbReference>
<dbReference type="InterPro" id="IPR006077">
    <property type="entry name" value="Vinculin/catenin"/>
</dbReference>
<dbReference type="SMART" id="SM00295">
    <property type="entry name" value="B41"/>
    <property type="match status" value="1"/>
</dbReference>
<comment type="caution">
    <text evidence="7">The sequence shown here is derived from an EMBL/GenBank/DDBJ whole genome shotgun (WGS) entry which is preliminary data.</text>
</comment>
<evidence type="ECO:0000256" key="4">
    <source>
        <dbReference type="ARBA" id="ARBA00023212"/>
    </source>
</evidence>
<dbReference type="SUPFAM" id="SSF50729">
    <property type="entry name" value="PH domain-like"/>
    <property type="match status" value="1"/>
</dbReference>
<dbReference type="GO" id="GO:0051015">
    <property type="term" value="F:actin filament binding"/>
    <property type="evidence" value="ECO:0007669"/>
    <property type="project" value="InterPro"/>
</dbReference>
<dbReference type="InterPro" id="IPR035964">
    <property type="entry name" value="I/LWEQ_dom_sf"/>
</dbReference>
<dbReference type="SUPFAM" id="SSF47220">
    <property type="entry name" value="alpha-catenin/vinculin-like"/>
    <property type="match status" value="2"/>
</dbReference>
<evidence type="ECO:0000313" key="8">
    <source>
        <dbReference type="Proteomes" id="UP001153954"/>
    </source>
</evidence>
<evidence type="ECO:0000259" key="6">
    <source>
        <dbReference type="PROSITE" id="PS50057"/>
    </source>
</evidence>